<sequence>MDCNGSWPSNFGSDPYVSLWLISKGQLHSRALERAEAGRNSTGQPVGTEVKPSDFSQARKRSRNWAGQPVPGQVERFNACGGNRTGHDVPREVERNEPLKPAERLGYGAGEPAVELKGLEVGEIGNGARDGLGEIAVYMERLEERKSQQSGVAFGSQSEKARLVGLSLVLISRSTFFSFGLHCAAEEMEKRKKSSKKSRENVQEVHLGLAERSRDWSTQLVARQEQDHLWVLEGAKAGRDRTGDTITTEVQLADVSPTRKRSRNRAGQKVAGKVEIVQPREPTKALGDWTGELVIVKGKISESGESAQCRGDRTGEAVGREVKRSELGEAAEKVWDWTTEPHVELKALEVDEVDNGVRDCACQVSVYMECLEER</sequence>
<reference evidence="2" key="1">
    <citation type="submission" date="2022-04" db="EMBL/GenBank/DDBJ databases">
        <title>Carnegiea gigantea Genome sequencing and assembly v2.</title>
        <authorList>
            <person name="Copetti D."/>
            <person name="Sanderson M.J."/>
            <person name="Burquez A."/>
            <person name="Wojciechowski M.F."/>
        </authorList>
    </citation>
    <scope>NUCLEOTIDE SEQUENCE</scope>
    <source>
        <strain evidence="2">SGP5-SGP5p</strain>
        <tissue evidence="2">Aerial part</tissue>
    </source>
</reference>
<keyword evidence="3" id="KW-1185">Reference proteome</keyword>
<evidence type="ECO:0000313" key="2">
    <source>
        <dbReference type="EMBL" id="KAJ8448496.1"/>
    </source>
</evidence>
<feature type="region of interest" description="Disordered" evidence="1">
    <location>
        <begin position="35"/>
        <end position="90"/>
    </location>
</feature>
<comment type="caution">
    <text evidence="2">The sequence shown here is derived from an EMBL/GenBank/DDBJ whole genome shotgun (WGS) entry which is preliminary data.</text>
</comment>
<dbReference type="EMBL" id="JAKOGI010000029">
    <property type="protein sequence ID" value="KAJ8448496.1"/>
    <property type="molecule type" value="Genomic_DNA"/>
</dbReference>
<accession>A0A9Q1KPP5</accession>
<gene>
    <name evidence="2" type="ORF">Cgig2_012140</name>
</gene>
<organism evidence="2 3">
    <name type="scientific">Carnegiea gigantea</name>
    <dbReference type="NCBI Taxonomy" id="171969"/>
    <lineage>
        <taxon>Eukaryota</taxon>
        <taxon>Viridiplantae</taxon>
        <taxon>Streptophyta</taxon>
        <taxon>Embryophyta</taxon>
        <taxon>Tracheophyta</taxon>
        <taxon>Spermatophyta</taxon>
        <taxon>Magnoliopsida</taxon>
        <taxon>eudicotyledons</taxon>
        <taxon>Gunneridae</taxon>
        <taxon>Pentapetalae</taxon>
        <taxon>Caryophyllales</taxon>
        <taxon>Cactineae</taxon>
        <taxon>Cactaceae</taxon>
        <taxon>Cactoideae</taxon>
        <taxon>Echinocereeae</taxon>
        <taxon>Carnegiea</taxon>
    </lineage>
</organism>
<protein>
    <submittedName>
        <fullName evidence="2">Uncharacterized protein</fullName>
    </submittedName>
</protein>
<dbReference type="Proteomes" id="UP001153076">
    <property type="component" value="Unassembled WGS sequence"/>
</dbReference>
<proteinExistence type="predicted"/>
<name>A0A9Q1KPP5_9CARY</name>
<evidence type="ECO:0000256" key="1">
    <source>
        <dbReference type="SAM" id="MobiDB-lite"/>
    </source>
</evidence>
<dbReference type="AlphaFoldDB" id="A0A9Q1KPP5"/>
<evidence type="ECO:0000313" key="3">
    <source>
        <dbReference type="Proteomes" id="UP001153076"/>
    </source>
</evidence>